<evidence type="ECO:0000313" key="2">
    <source>
        <dbReference type="EMBL" id="RNA01205.1"/>
    </source>
</evidence>
<name>A0A3M7PR27_BRAPC</name>
<sequence length="149" mass="17425">MKQKLKLLNIIFYSLLCVQIHILELEGPNDEITDLTCGFYVNIRKFTNNNRNKKLEIGQTIKKLIIYKKIFYEDDLGLSTLELFIILLLFEDWHDLYPDDWDDDEEAHDGIELDEADSILSSSLTCTSASLELVEMEEHDEDDLDDTEF</sequence>
<proteinExistence type="predicted"/>
<comment type="caution">
    <text evidence="2">The sequence shown here is derived from an EMBL/GenBank/DDBJ whole genome shotgun (WGS) entry which is preliminary data.</text>
</comment>
<keyword evidence="1" id="KW-0732">Signal</keyword>
<dbReference type="EMBL" id="REGN01009415">
    <property type="protein sequence ID" value="RNA01205.1"/>
    <property type="molecule type" value="Genomic_DNA"/>
</dbReference>
<dbReference type="Proteomes" id="UP000276133">
    <property type="component" value="Unassembled WGS sequence"/>
</dbReference>
<keyword evidence="3" id="KW-1185">Reference proteome</keyword>
<gene>
    <name evidence="2" type="ORF">BpHYR1_029420</name>
</gene>
<evidence type="ECO:0000256" key="1">
    <source>
        <dbReference type="SAM" id="SignalP"/>
    </source>
</evidence>
<feature type="chain" id="PRO_5018164767" description="Secreted protein" evidence="1">
    <location>
        <begin position="26"/>
        <end position="149"/>
    </location>
</feature>
<protein>
    <recommendedName>
        <fullName evidence="4">Secreted protein</fullName>
    </recommendedName>
</protein>
<feature type="signal peptide" evidence="1">
    <location>
        <begin position="1"/>
        <end position="25"/>
    </location>
</feature>
<evidence type="ECO:0008006" key="4">
    <source>
        <dbReference type="Google" id="ProtNLM"/>
    </source>
</evidence>
<evidence type="ECO:0000313" key="3">
    <source>
        <dbReference type="Proteomes" id="UP000276133"/>
    </source>
</evidence>
<organism evidence="2 3">
    <name type="scientific">Brachionus plicatilis</name>
    <name type="common">Marine rotifer</name>
    <name type="synonym">Brachionus muelleri</name>
    <dbReference type="NCBI Taxonomy" id="10195"/>
    <lineage>
        <taxon>Eukaryota</taxon>
        <taxon>Metazoa</taxon>
        <taxon>Spiralia</taxon>
        <taxon>Gnathifera</taxon>
        <taxon>Rotifera</taxon>
        <taxon>Eurotatoria</taxon>
        <taxon>Monogononta</taxon>
        <taxon>Pseudotrocha</taxon>
        <taxon>Ploima</taxon>
        <taxon>Brachionidae</taxon>
        <taxon>Brachionus</taxon>
    </lineage>
</organism>
<dbReference type="AlphaFoldDB" id="A0A3M7PR27"/>
<accession>A0A3M7PR27</accession>
<reference evidence="2 3" key="1">
    <citation type="journal article" date="2018" name="Sci. Rep.">
        <title>Genomic signatures of local adaptation to the degree of environmental predictability in rotifers.</title>
        <authorList>
            <person name="Franch-Gras L."/>
            <person name="Hahn C."/>
            <person name="Garcia-Roger E.M."/>
            <person name="Carmona M.J."/>
            <person name="Serra M."/>
            <person name="Gomez A."/>
        </authorList>
    </citation>
    <scope>NUCLEOTIDE SEQUENCE [LARGE SCALE GENOMIC DNA]</scope>
    <source>
        <strain evidence="2">HYR1</strain>
    </source>
</reference>